<keyword evidence="3 6" id="KW-0812">Transmembrane</keyword>
<feature type="transmembrane region" description="Helical" evidence="6">
    <location>
        <begin position="45"/>
        <end position="63"/>
    </location>
</feature>
<feature type="transmembrane region" description="Helical" evidence="6">
    <location>
        <begin position="234"/>
        <end position="257"/>
    </location>
</feature>
<evidence type="ECO:0000256" key="6">
    <source>
        <dbReference type="RuleBase" id="RU363042"/>
    </source>
</evidence>
<comment type="catalytic activity">
    <reaction evidence="6">
        <text>L-lysyl-tRNA(Lys) + a 1,2-diacyl-sn-glycero-3-phospho-(1'-sn-glycerol) = a 1,2-diacyl-sn-glycero-3-phospho-1'-(3'-O-L-lysyl)-sn-glycerol + tRNA(Lys)</text>
        <dbReference type="Rhea" id="RHEA:10668"/>
        <dbReference type="Rhea" id="RHEA-COMP:9696"/>
        <dbReference type="Rhea" id="RHEA-COMP:9697"/>
        <dbReference type="ChEBI" id="CHEBI:64716"/>
        <dbReference type="ChEBI" id="CHEBI:75792"/>
        <dbReference type="ChEBI" id="CHEBI:78442"/>
        <dbReference type="ChEBI" id="CHEBI:78529"/>
        <dbReference type="EC" id="2.3.2.3"/>
    </reaction>
</comment>
<dbReference type="EC" id="2.3.2.3" evidence="6"/>
<dbReference type="GO" id="GO:0006629">
    <property type="term" value="P:lipid metabolic process"/>
    <property type="evidence" value="ECO:0007669"/>
    <property type="project" value="UniProtKB-KW"/>
</dbReference>
<evidence type="ECO:0000256" key="3">
    <source>
        <dbReference type="ARBA" id="ARBA00022692"/>
    </source>
</evidence>
<dbReference type="GO" id="GO:0050071">
    <property type="term" value="F:phosphatidylglycerol lysyltransferase activity"/>
    <property type="evidence" value="ECO:0007669"/>
    <property type="project" value="UniProtKB-EC"/>
</dbReference>
<feature type="transmembrane region" description="Helical" evidence="6">
    <location>
        <begin position="12"/>
        <end position="30"/>
    </location>
</feature>
<keyword evidence="6" id="KW-0443">Lipid metabolism</keyword>
<comment type="similarity">
    <text evidence="6">Belongs to the LPG synthase family.</text>
</comment>
<organism evidence="7 8">
    <name type="scientific">Lacrimispora amygdalina</name>
    <dbReference type="NCBI Taxonomy" id="253257"/>
    <lineage>
        <taxon>Bacteria</taxon>
        <taxon>Bacillati</taxon>
        <taxon>Bacillota</taxon>
        <taxon>Clostridia</taxon>
        <taxon>Lachnospirales</taxon>
        <taxon>Lachnospiraceae</taxon>
        <taxon>Lacrimispora</taxon>
    </lineage>
</organism>
<evidence type="ECO:0000256" key="1">
    <source>
        <dbReference type="ARBA" id="ARBA00004651"/>
    </source>
</evidence>
<gene>
    <name evidence="6" type="primary">mprF</name>
    <name evidence="7" type="ORF">DS742_09940</name>
</gene>
<keyword evidence="5 6" id="KW-0472">Membrane</keyword>
<keyword evidence="2" id="KW-1003">Cell membrane</keyword>
<dbReference type="AlphaFoldDB" id="A0A3E2NDR2"/>
<accession>A0A3E2NDR2</accession>
<dbReference type="OrthoDB" id="9810654at2"/>
<dbReference type="GO" id="GO:0005886">
    <property type="term" value="C:plasma membrane"/>
    <property type="evidence" value="ECO:0007669"/>
    <property type="project" value="UniProtKB-SubCell"/>
</dbReference>
<keyword evidence="4 6" id="KW-1133">Transmembrane helix</keyword>
<proteinExistence type="inferred from homology"/>
<feature type="transmembrane region" description="Helical" evidence="6">
    <location>
        <begin position="84"/>
        <end position="101"/>
    </location>
</feature>
<comment type="caution">
    <text evidence="7">The sequence shown here is derived from an EMBL/GenBank/DDBJ whole genome shotgun (WGS) entry which is preliminary data.</text>
</comment>
<dbReference type="Pfam" id="PF03706">
    <property type="entry name" value="LPG_synthase_TM"/>
    <property type="match status" value="1"/>
</dbReference>
<comment type="subcellular location">
    <subcellularLocation>
        <location evidence="1 6">Cell membrane</location>
        <topology evidence="1 6">Multi-pass membrane protein</topology>
    </subcellularLocation>
</comment>
<dbReference type="RefSeq" id="WP_117416849.1">
    <property type="nucleotide sequence ID" value="NZ_QOHO01000027.1"/>
</dbReference>
<evidence type="ECO:0000256" key="4">
    <source>
        <dbReference type="ARBA" id="ARBA00022989"/>
    </source>
</evidence>
<feature type="transmembrane region" description="Helical" evidence="6">
    <location>
        <begin position="121"/>
        <end position="147"/>
    </location>
</feature>
<evidence type="ECO:0000256" key="5">
    <source>
        <dbReference type="ARBA" id="ARBA00023136"/>
    </source>
</evidence>
<dbReference type="PANTHER" id="PTHR37693">
    <property type="entry name" value="PHOSPHATIDYLGLYCEROL LYSYLTRANSFERASE"/>
    <property type="match status" value="1"/>
</dbReference>
<keyword evidence="6" id="KW-0046">Antibiotic resistance</keyword>
<dbReference type="Proteomes" id="UP000260680">
    <property type="component" value="Unassembled WGS sequence"/>
</dbReference>
<protein>
    <recommendedName>
        <fullName evidence="6">Phosphatidylglycerol lysyltransferase</fullName>
        <ecNumber evidence="6">2.3.2.3</ecNumber>
    </recommendedName>
    <alternativeName>
        <fullName evidence="6">Lysylphosphatidylglycerol synthase</fullName>
    </alternativeName>
</protein>
<reference evidence="7 8" key="1">
    <citation type="submission" date="2018-07" db="EMBL/GenBank/DDBJ databases">
        <title>New species, Clostridium PI-S10-A1B.</title>
        <authorList>
            <person name="Krishna G."/>
            <person name="Summeta K."/>
            <person name="Shikha S."/>
            <person name="Prabhu P.B."/>
            <person name="Suresh K."/>
        </authorList>
    </citation>
    <scope>NUCLEOTIDE SEQUENCE [LARGE SCALE GENOMIC DNA]</scope>
    <source>
        <strain evidence="7 8">PI-S10-A1B</strain>
    </source>
</reference>
<evidence type="ECO:0000256" key="2">
    <source>
        <dbReference type="ARBA" id="ARBA00022475"/>
    </source>
</evidence>
<dbReference type="InterPro" id="IPR022791">
    <property type="entry name" value="L-PG_synthase/AglD"/>
</dbReference>
<keyword evidence="6" id="KW-0808">Transferase</keyword>
<dbReference type="NCBIfam" id="TIGR00374">
    <property type="entry name" value="flippase-like domain"/>
    <property type="match status" value="1"/>
</dbReference>
<sequence length="349" mass="39727">MREKIISKKNQIRSIVFMASLMAVTVVIVLKEYSIGELIKVVESIHVFYLFTGIALMFFYAGCQAMNFSMIMHRLGQAVSYKNCIDYAYIGNYFSAITPGACGGQPAQMYYMNKDKIHVDISAITIFLMVFESQIVIVLMGGVFAVLRFSILAKSAYWFIWLLFSGASVMLFLTAVLSALMFSRVMIPFLIDLVLQLGVKFHLFKKPKEIKEKLDILIISYREKSRMIIKNPDLFLKVFAVSMFQWIAYCLVTYLVYLSFGYRKNDCLDLMAGQSFINIAVAAVPLPGSVGIAEKAYLNVFGQFYPGEQLPSAMILSRIINFYFPLLISYIVYAFAHHRIMKAQRRSSV</sequence>
<dbReference type="GO" id="GO:0046677">
    <property type="term" value="P:response to antibiotic"/>
    <property type="evidence" value="ECO:0007669"/>
    <property type="project" value="UniProtKB-KW"/>
</dbReference>
<dbReference type="PANTHER" id="PTHR37693:SF1">
    <property type="entry name" value="INTEGRAL MEMBRANE PROTEIN"/>
    <property type="match status" value="1"/>
</dbReference>
<evidence type="ECO:0000313" key="8">
    <source>
        <dbReference type="Proteomes" id="UP000260680"/>
    </source>
</evidence>
<comment type="function">
    <text evidence="6">Catalyzes the transfer of a lysyl group from L-lysyl-tRNA(Lys) to membrane-bound phosphatidylglycerol (PG), which produces lysylphosphatidylglycerol (LPG), a major component of the bacterial membrane with a positive net charge. LPG synthesis contributes to bacterial virulence as it is involved in the resistance mechanism against cationic antimicrobial peptides (CAMP) produces by the host's immune system (defensins, cathelicidins) and by the competing microorganisms.</text>
</comment>
<name>A0A3E2NDR2_9FIRM</name>
<evidence type="ECO:0000313" key="7">
    <source>
        <dbReference type="EMBL" id="RFZ79169.1"/>
    </source>
</evidence>
<dbReference type="EMBL" id="QOHO01000027">
    <property type="protein sequence ID" value="RFZ79169.1"/>
    <property type="molecule type" value="Genomic_DNA"/>
</dbReference>
<feature type="transmembrane region" description="Helical" evidence="6">
    <location>
        <begin position="315"/>
        <end position="336"/>
    </location>
</feature>
<feature type="transmembrane region" description="Helical" evidence="6">
    <location>
        <begin position="159"/>
        <end position="180"/>
    </location>
</feature>